<accession>A0A2X2T4B2</accession>
<evidence type="ECO:0000313" key="1">
    <source>
        <dbReference type="EMBL" id="SQA96941.1"/>
    </source>
</evidence>
<proteinExistence type="predicted"/>
<gene>
    <name evidence="1" type="ORF">NCTC12120_00714</name>
</gene>
<sequence>MSQAGGGDLKTEKALTIESTQSIELKVGDNKIAISTSGITINGTTFKLESSAGTEMKGATVKIEGSGSTEIKRRNGES</sequence>
<evidence type="ECO:0008006" key="3">
    <source>
        <dbReference type="Google" id="ProtNLM"/>
    </source>
</evidence>
<name>A0A2X2T4B2_9ENTR</name>
<dbReference type="AlphaFoldDB" id="A0A2X2T4B2"/>
<reference evidence="1 2" key="1">
    <citation type="submission" date="2018-06" db="EMBL/GenBank/DDBJ databases">
        <authorList>
            <consortium name="Pathogen Informatics"/>
            <person name="Doyle S."/>
        </authorList>
    </citation>
    <scope>NUCLEOTIDE SEQUENCE [LARGE SCALE GENOMIC DNA]</scope>
    <source>
        <strain evidence="1 2">NCTC12120</strain>
    </source>
</reference>
<dbReference type="EMBL" id="UAVU01000003">
    <property type="protein sequence ID" value="SQA96941.1"/>
    <property type="molecule type" value="Genomic_DNA"/>
</dbReference>
<organism evidence="1 2">
    <name type="scientific">Cedecea neteri</name>
    <dbReference type="NCBI Taxonomy" id="158822"/>
    <lineage>
        <taxon>Bacteria</taxon>
        <taxon>Pseudomonadati</taxon>
        <taxon>Pseudomonadota</taxon>
        <taxon>Gammaproteobacteria</taxon>
        <taxon>Enterobacterales</taxon>
        <taxon>Enterobacteriaceae</taxon>
        <taxon>Cedecea</taxon>
    </lineage>
</organism>
<protein>
    <recommendedName>
        <fullName evidence="3">Type VI secretion system Vgr family protein</fullName>
    </recommendedName>
</protein>
<evidence type="ECO:0000313" key="2">
    <source>
        <dbReference type="Proteomes" id="UP000251197"/>
    </source>
</evidence>
<dbReference type="Proteomes" id="UP000251197">
    <property type="component" value="Unassembled WGS sequence"/>
</dbReference>